<dbReference type="PANTHER" id="PTHR11735:SF11">
    <property type="entry name" value="TRNA THREONYLCARBAMOYLADENOSINE BIOSYNTHESIS PROTEIN TSAB"/>
    <property type="match status" value="1"/>
</dbReference>
<dbReference type="RefSeq" id="WP_103907007.1">
    <property type="nucleotide sequence ID" value="NZ_CP049246.1"/>
</dbReference>
<sequence>MKSNTYILSIETATNLCTVSLANHGETLFSIVGEEPNLHATKLTVFVQEVVERAGLTFADLSAIAVSKGPGSYTGLRIGVSTAKGLCYALDIPLIANNSLEALVAGYMEKSDRDLDGEVLLCPMIDARRREVYTALFDAHGRELSETHALIVDETTFDSYLEQGKQLILFGSGADKFAETFAHIPAITVVPAFESLASHQDRMAYAKFQAAAFEDVAYFEPFYLKDFVATTPKKSPLL</sequence>
<dbReference type="OrthoDB" id="9784166at2"/>
<feature type="domain" description="Gcp-like" evidence="1">
    <location>
        <begin position="39"/>
        <end position="156"/>
    </location>
</feature>
<dbReference type="Gene3D" id="3.30.420.40">
    <property type="match status" value="2"/>
</dbReference>
<name>A0A1H6B109_9SPHI</name>
<dbReference type="InterPro" id="IPR000905">
    <property type="entry name" value="Gcp-like_dom"/>
</dbReference>
<dbReference type="EMBL" id="FNUT01000009">
    <property type="protein sequence ID" value="SEG54521.1"/>
    <property type="molecule type" value="Genomic_DNA"/>
</dbReference>
<dbReference type="Pfam" id="PF00814">
    <property type="entry name" value="TsaD"/>
    <property type="match status" value="1"/>
</dbReference>
<dbReference type="CDD" id="cd24032">
    <property type="entry name" value="ASKHA_NBD_TsaB"/>
    <property type="match status" value="1"/>
</dbReference>
<dbReference type="InterPro" id="IPR022496">
    <property type="entry name" value="T6A_TsaB"/>
</dbReference>
<dbReference type="GO" id="GO:0002949">
    <property type="term" value="P:tRNA threonylcarbamoyladenosine modification"/>
    <property type="evidence" value="ECO:0007669"/>
    <property type="project" value="InterPro"/>
</dbReference>
<organism evidence="2 3">
    <name type="scientific">Sphingobacterium lactis</name>
    <dbReference type="NCBI Taxonomy" id="797291"/>
    <lineage>
        <taxon>Bacteria</taxon>
        <taxon>Pseudomonadati</taxon>
        <taxon>Bacteroidota</taxon>
        <taxon>Sphingobacteriia</taxon>
        <taxon>Sphingobacteriales</taxon>
        <taxon>Sphingobacteriaceae</taxon>
        <taxon>Sphingobacterium</taxon>
    </lineage>
</organism>
<gene>
    <name evidence="2" type="ORF">SAMN05421877_10993</name>
</gene>
<accession>A0A1H6B109</accession>
<evidence type="ECO:0000313" key="2">
    <source>
        <dbReference type="EMBL" id="SEG54521.1"/>
    </source>
</evidence>
<proteinExistence type="predicted"/>
<dbReference type="GO" id="GO:0005829">
    <property type="term" value="C:cytosol"/>
    <property type="evidence" value="ECO:0007669"/>
    <property type="project" value="TreeGrafter"/>
</dbReference>
<evidence type="ECO:0000313" key="3">
    <source>
        <dbReference type="Proteomes" id="UP000236731"/>
    </source>
</evidence>
<reference evidence="3" key="1">
    <citation type="submission" date="2016-10" db="EMBL/GenBank/DDBJ databases">
        <authorList>
            <person name="Varghese N."/>
            <person name="Submissions S."/>
        </authorList>
    </citation>
    <scope>NUCLEOTIDE SEQUENCE [LARGE SCALE GENOMIC DNA]</scope>
    <source>
        <strain evidence="3">DSM 22361</strain>
    </source>
</reference>
<keyword evidence="3" id="KW-1185">Reference proteome</keyword>
<dbReference type="InterPro" id="IPR043129">
    <property type="entry name" value="ATPase_NBD"/>
</dbReference>
<dbReference type="NCBIfam" id="TIGR03725">
    <property type="entry name" value="T6A_YeaZ"/>
    <property type="match status" value="1"/>
</dbReference>
<dbReference type="PANTHER" id="PTHR11735">
    <property type="entry name" value="TRNA N6-ADENOSINE THREONYLCARBAMOYLTRANSFERASE"/>
    <property type="match status" value="1"/>
</dbReference>
<dbReference type="Proteomes" id="UP000236731">
    <property type="component" value="Unassembled WGS sequence"/>
</dbReference>
<dbReference type="SUPFAM" id="SSF53067">
    <property type="entry name" value="Actin-like ATPase domain"/>
    <property type="match status" value="2"/>
</dbReference>
<evidence type="ECO:0000259" key="1">
    <source>
        <dbReference type="Pfam" id="PF00814"/>
    </source>
</evidence>
<dbReference type="AlphaFoldDB" id="A0A1H6B109"/>
<protein>
    <submittedName>
        <fullName evidence="2">tRNA threonylcarbamoyladenosine biosynthesis protein TsaB</fullName>
    </submittedName>
</protein>